<keyword evidence="3" id="KW-1185">Reference proteome</keyword>
<protein>
    <recommendedName>
        <fullName evidence="4">Tubby C-terminal domain-containing protein</fullName>
    </recommendedName>
</protein>
<evidence type="ECO:0000313" key="3">
    <source>
        <dbReference type="Proteomes" id="UP000001542"/>
    </source>
</evidence>
<dbReference type="VEuPathDB" id="TrichDB:TVAG_035380"/>
<feature type="region of interest" description="Disordered" evidence="1">
    <location>
        <begin position="1"/>
        <end position="56"/>
    </location>
</feature>
<name>A2DAL2_TRIV3</name>
<reference evidence="2" key="2">
    <citation type="journal article" date="2007" name="Science">
        <title>Draft genome sequence of the sexually transmitted pathogen Trichomonas vaginalis.</title>
        <authorList>
            <person name="Carlton J.M."/>
            <person name="Hirt R.P."/>
            <person name="Silva J.C."/>
            <person name="Delcher A.L."/>
            <person name="Schatz M."/>
            <person name="Zhao Q."/>
            <person name="Wortman J.R."/>
            <person name="Bidwell S.L."/>
            <person name="Alsmark U.C.M."/>
            <person name="Besteiro S."/>
            <person name="Sicheritz-Ponten T."/>
            <person name="Noel C.J."/>
            <person name="Dacks J.B."/>
            <person name="Foster P.G."/>
            <person name="Simillion C."/>
            <person name="Van de Peer Y."/>
            <person name="Miranda-Saavedra D."/>
            <person name="Barton G.J."/>
            <person name="Westrop G.D."/>
            <person name="Mueller S."/>
            <person name="Dessi D."/>
            <person name="Fiori P.L."/>
            <person name="Ren Q."/>
            <person name="Paulsen I."/>
            <person name="Zhang H."/>
            <person name="Bastida-Corcuera F.D."/>
            <person name="Simoes-Barbosa A."/>
            <person name="Brown M.T."/>
            <person name="Hayes R.D."/>
            <person name="Mukherjee M."/>
            <person name="Okumura C.Y."/>
            <person name="Schneider R."/>
            <person name="Smith A.J."/>
            <person name="Vanacova S."/>
            <person name="Villalvazo M."/>
            <person name="Haas B.J."/>
            <person name="Pertea M."/>
            <person name="Feldblyum T.V."/>
            <person name="Utterback T.R."/>
            <person name="Shu C.L."/>
            <person name="Osoegawa K."/>
            <person name="de Jong P.J."/>
            <person name="Hrdy I."/>
            <person name="Horvathova L."/>
            <person name="Zubacova Z."/>
            <person name="Dolezal P."/>
            <person name="Malik S.B."/>
            <person name="Logsdon J.M. Jr."/>
            <person name="Henze K."/>
            <person name="Gupta A."/>
            <person name="Wang C.C."/>
            <person name="Dunne R.L."/>
            <person name="Upcroft J.A."/>
            <person name="Upcroft P."/>
            <person name="White O."/>
            <person name="Salzberg S.L."/>
            <person name="Tang P."/>
            <person name="Chiu C.-H."/>
            <person name="Lee Y.-S."/>
            <person name="Embley T.M."/>
            <person name="Coombs G.H."/>
            <person name="Mottram J.C."/>
            <person name="Tachezy J."/>
            <person name="Fraser-Liggett C.M."/>
            <person name="Johnson P.J."/>
        </authorList>
    </citation>
    <scope>NUCLEOTIDE SEQUENCE [LARGE SCALE GENOMIC DNA]</scope>
    <source>
        <strain evidence="2">G3</strain>
    </source>
</reference>
<feature type="compositionally biased region" description="Low complexity" evidence="1">
    <location>
        <begin position="13"/>
        <end position="22"/>
    </location>
</feature>
<dbReference type="OrthoDB" id="10263820at2759"/>
<sequence length="273" mass="30189">MSIGAVRLPTRNSSDYSSSSDIEPPPEPDRPKLPQKTEVEQKDNEDNPFEVGEEYETPSPAKLNLESLGLPPLSFNSDPFLSPINSVQFAVKRHRIWVRGLKGVKFILSISGFTVLVAKRKMKFLKPTWYISRALNYSLDTPDLVGILIKQRTKATFSLFGPNERQSDHCRPVLAGIDIGDKRRVVLGKDLWISPDTDDVFNAGFNEKNSQPLTSSNGTFDVPSVKNAQFSVEGSAEPCFISAKQVDKSVVVNAKGPLSLCQAFSIAISLFMQ</sequence>
<dbReference type="KEGG" id="tva:5468070"/>
<dbReference type="RefSeq" id="XP_001583501.1">
    <property type="nucleotide sequence ID" value="XM_001583451.1"/>
</dbReference>
<reference evidence="2" key="1">
    <citation type="submission" date="2006-10" db="EMBL/GenBank/DDBJ databases">
        <authorList>
            <person name="Amadeo P."/>
            <person name="Zhao Q."/>
            <person name="Wortman J."/>
            <person name="Fraser-Liggett C."/>
            <person name="Carlton J."/>
        </authorList>
    </citation>
    <scope>NUCLEOTIDE SEQUENCE</scope>
    <source>
        <strain evidence="2">G3</strain>
    </source>
</reference>
<proteinExistence type="predicted"/>
<accession>A2DAL2</accession>
<dbReference type="VEuPathDB" id="TrichDB:TVAGG3_0811560"/>
<dbReference type="Proteomes" id="UP000001542">
    <property type="component" value="Unassembled WGS sequence"/>
</dbReference>
<feature type="compositionally biased region" description="Acidic residues" evidence="1">
    <location>
        <begin position="46"/>
        <end position="56"/>
    </location>
</feature>
<dbReference type="EMBL" id="DS113183">
    <property type="protein sequence ID" value="EAY22515.1"/>
    <property type="molecule type" value="Genomic_DNA"/>
</dbReference>
<evidence type="ECO:0000313" key="2">
    <source>
        <dbReference type="EMBL" id="EAY22515.1"/>
    </source>
</evidence>
<feature type="compositionally biased region" description="Basic and acidic residues" evidence="1">
    <location>
        <begin position="27"/>
        <end position="45"/>
    </location>
</feature>
<dbReference type="InParanoid" id="A2DAL2"/>
<evidence type="ECO:0000256" key="1">
    <source>
        <dbReference type="SAM" id="MobiDB-lite"/>
    </source>
</evidence>
<dbReference type="AlphaFoldDB" id="A2DAL2"/>
<organism evidence="2 3">
    <name type="scientific">Trichomonas vaginalis (strain ATCC PRA-98 / G3)</name>
    <dbReference type="NCBI Taxonomy" id="412133"/>
    <lineage>
        <taxon>Eukaryota</taxon>
        <taxon>Metamonada</taxon>
        <taxon>Parabasalia</taxon>
        <taxon>Trichomonadida</taxon>
        <taxon>Trichomonadidae</taxon>
        <taxon>Trichomonas</taxon>
    </lineage>
</organism>
<evidence type="ECO:0008006" key="4">
    <source>
        <dbReference type="Google" id="ProtNLM"/>
    </source>
</evidence>
<gene>
    <name evidence="2" type="ORF">TVAG_035380</name>
</gene>